<keyword evidence="1" id="KW-0472">Membrane</keyword>
<feature type="transmembrane region" description="Helical" evidence="1">
    <location>
        <begin position="20"/>
        <end position="41"/>
    </location>
</feature>
<dbReference type="AlphaFoldDB" id="A0AAE0L1L4"/>
<keyword evidence="3" id="KW-1185">Reference proteome</keyword>
<dbReference type="Proteomes" id="UP001190700">
    <property type="component" value="Unassembled WGS sequence"/>
</dbReference>
<reference evidence="2 3" key="1">
    <citation type="journal article" date="2015" name="Genome Biol. Evol.">
        <title>Comparative Genomics of a Bacterivorous Green Alga Reveals Evolutionary Causalities and Consequences of Phago-Mixotrophic Mode of Nutrition.</title>
        <authorList>
            <person name="Burns J.A."/>
            <person name="Paasch A."/>
            <person name="Narechania A."/>
            <person name="Kim E."/>
        </authorList>
    </citation>
    <scope>NUCLEOTIDE SEQUENCE [LARGE SCALE GENOMIC DNA]</scope>
    <source>
        <strain evidence="2 3">PLY_AMNH</strain>
    </source>
</reference>
<keyword evidence="1" id="KW-1133">Transmembrane helix</keyword>
<dbReference type="EMBL" id="LGRX02011868">
    <property type="protein sequence ID" value="KAK3268370.1"/>
    <property type="molecule type" value="Genomic_DNA"/>
</dbReference>
<proteinExistence type="predicted"/>
<accession>A0AAE0L1L4</accession>
<protein>
    <submittedName>
        <fullName evidence="2">Uncharacterized protein</fullName>
    </submittedName>
</protein>
<evidence type="ECO:0000256" key="1">
    <source>
        <dbReference type="SAM" id="Phobius"/>
    </source>
</evidence>
<evidence type="ECO:0000313" key="2">
    <source>
        <dbReference type="EMBL" id="KAK3268370.1"/>
    </source>
</evidence>
<comment type="caution">
    <text evidence="2">The sequence shown here is derived from an EMBL/GenBank/DDBJ whole genome shotgun (WGS) entry which is preliminary data.</text>
</comment>
<sequence>MPPHRRSASHLRSFARLLNVNNVTLAGLILSTIWILQQVAFRQVLLSDPLSAELVAGADSEEDELPEELEQDAGETKLFALQHST</sequence>
<evidence type="ECO:0000313" key="3">
    <source>
        <dbReference type="Proteomes" id="UP001190700"/>
    </source>
</evidence>
<organism evidence="2 3">
    <name type="scientific">Cymbomonas tetramitiformis</name>
    <dbReference type="NCBI Taxonomy" id="36881"/>
    <lineage>
        <taxon>Eukaryota</taxon>
        <taxon>Viridiplantae</taxon>
        <taxon>Chlorophyta</taxon>
        <taxon>Pyramimonadophyceae</taxon>
        <taxon>Pyramimonadales</taxon>
        <taxon>Pyramimonadaceae</taxon>
        <taxon>Cymbomonas</taxon>
    </lineage>
</organism>
<gene>
    <name evidence="2" type="ORF">CYMTET_23126</name>
</gene>
<name>A0AAE0L1L4_9CHLO</name>
<keyword evidence="1" id="KW-0812">Transmembrane</keyword>